<organism evidence="1 2">
    <name type="scientific">Methanosuratincola subterraneus</name>
    <dbReference type="NCBI Taxonomy" id="2593994"/>
    <lineage>
        <taxon>Archaea</taxon>
        <taxon>Thermoproteota</taxon>
        <taxon>Methanosuratincolia</taxon>
        <taxon>Candidatus Methanomethylicales</taxon>
        <taxon>Candidatus Methanomethylicaceae</taxon>
        <taxon>Candidatus Methanosuratincola (ex Vanwonterghem et al. 2016)</taxon>
    </lineage>
</organism>
<name>A0A3S3S6X5_METS7</name>
<dbReference type="Proteomes" id="UP000288215">
    <property type="component" value="Unassembled WGS sequence"/>
</dbReference>
<proteinExistence type="predicted"/>
<dbReference type="AlphaFoldDB" id="A0A3S3S6X5"/>
<evidence type="ECO:0000313" key="1">
    <source>
        <dbReference type="EMBL" id="RWX72716.1"/>
    </source>
</evidence>
<gene>
    <name evidence="1" type="ORF">Metus_1575</name>
</gene>
<protein>
    <submittedName>
        <fullName evidence="1">Uncharacterized protein</fullName>
    </submittedName>
</protein>
<reference evidence="1 2" key="1">
    <citation type="submission" date="2018-12" db="EMBL/GenBank/DDBJ databases">
        <title>The complete genome of the methanogenic archaea of the candidate phylum Verstraetearchaeota, obtained from the metagenome of underground thermal water.</title>
        <authorList>
            <person name="Kadnikov V.V."/>
            <person name="Mardanov A.V."/>
            <person name="Beletsky A.V."/>
            <person name="Karnachuk O.V."/>
            <person name="Ravin N.V."/>
        </authorList>
    </citation>
    <scope>NUCLEOTIDE SEQUENCE [LARGE SCALE GENOMIC DNA]</scope>
    <source>
        <strain evidence="1">Ch88</strain>
    </source>
</reference>
<evidence type="ECO:0000313" key="2">
    <source>
        <dbReference type="Proteomes" id="UP000288215"/>
    </source>
</evidence>
<accession>A0A3S3S6X5</accession>
<dbReference type="EMBL" id="RXGA01000004">
    <property type="protein sequence ID" value="RWX72716.1"/>
    <property type="molecule type" value="Genomic_DNA"/>
</dbReference>
<comment type="caution">
    <text evidence="1">The sequence shown here is derived from an EMBL/GenBank/DDBJ whole genome shotgun (WGS) entry which is preliminary data.</text>
</comment>
<sequence>MIPMVKGGERFFLKIFERNSIFSADLWVFDTYPGDEFKGIPIRINHLSATAPSFGELIAAYKRMGFKVLHPYHKYPKWFLDNAFEEKVNMYYRGMRT</sequence>